<reference evidence="2 3" key="1">
    <citation type="submission" date="2021-08" db="EMBL/GenBank/DDBJ databases">
        <title>Draft Genome Sequence of Phanerochaete sordida strain YK-624.</title>
        <authorList>
            <person name="Mori T."/>
            <person name="Dohra H."/>
            <person name="Suzuki T."/>
            <person name="Kawagishi H."/>
            <person name="Hirai H."/>
        </authorList>
    </citation>
    <scope>NUCLEOTIDE SEQUENCE [LARGE SCALE GENOMIC DNA]</scope>
    <source>
        <strain evidence="2 3">YK-624</strain>
    </source>
</reference>
<feature type="compositionally biased region" description="Basic and acidic residues" evidence="1">
    <location>
        <begin position="55"/>
        <end position="64"/>
    </location>
</feature>
<feature type="compositionally biased region" description="Low complexity" evidence="1">
    <location>
        <begin position="165"/>
        <end position="174"/>
    </location>
</feature>
<dbReference type="AlphaFoldDB" id="A0A9P3LD14"/>
<feature type="compositionally biased region" description="Low complexity" evidence="1">
    <location>
        <begin position="1"/>
        <end position="12"/>
    </location>
</feature>
<comment type="caution">
    <text evidence="2">The sequence shown here is derived from an EMBL/GenBank/DDBJ whole genome shotgun (WGS) entry which is preliminary data.</text>
</comment>
<protein>
    <submittedName>
        <fullName evidence="2">Uncharacterized protein</fullName>
    </submittedName>
</protein>
<dbReference type="EMBL" id="BPQB01000015">
    <property type="protein sequence ID" value="GJE90129.1"/>
    <property type="molecule type" value="Genomic_DNA"/>
</dbReference>
<feature type="region of interest" description="Disordered" evidence="1">
    <location>
        <begin position="1"/>
        <end position="94"/>
    </location>
</feature>
<proteinExistence type="predicted"/>
<keyword evidence="3" id="KW-1185">Reference proteome</keyword>
<dbReference type="Proteomes" id="UP000703269">
    <property type="component" value="Unassembled WGS sequence"/>
</dbReference>
<organism evidence="2 3">
    <name type="scientific">Phanerochaete sordida</name>
    <dbReference type="NCBI Taxonomy" id="48140"/>
    <lineage>
        <taxon>Eukaryota</taxon>
        <taxon>Fungi</taxon>
        <taxon>Dikarya</taxon>
        <taxon>Basidiomycota</taxon>
        <taxon>Agaricomycotina</taxon>
        <taxon>Agaricomycetes</taxon>
        <taxon>Polyporales</taxon>
        <taxon>Phanerochaetaceae</taxon>
        <taxon>Phanerochaete</taxon>
    </lineage>
</organism>
<gene>
    <name evidence="2" type="ORF">PsYK624_062530</name>
</gene>
<evidence type="ECO:0000256" key="1">
    <source>
        <dbReference type="SAM" id="MobiDB-lite"/>
    </source>
</evidence>
<feature type="region of interest" description="Disordered" evidence="1">
    <location>
        <begin position="121"/>
        <end position="174"/>
    </location>
</feature>
<evidence type="ECO:0000313" key="3">
    <source>
        <dbReference type="Proteomes" id="UP000703269"/>
    </source>
</evidence>
<feature type="compositionally biased region" description="Basic residues" evidence="1">
    <location>
        <begin position="65"/>
        <end position="78"/>
    </location>
</feature>
<accession>A0A9P3LD14</accession>
<evidence type="ECO:0000313" key="2">
    <source>
        <dbReference type="EMBL" id="GJE90129.1"/>
    </source>
</evidence>
<name>A0A9P3LD14_9APHY</name>
<sequence length="174" mass="19418">MLPTATSSSSPARTGLPLRMTTGDRGGGCWTRSRDCSSLGRTLPRAPAYAMPQLHNEDGKDDSRRRRRRRRESKRRRLRADGGARASTVKARSRTIRSTCLRMTRRTPCAWIRPQPSVLTKSYRPLGSIGDEDSTKRPPSSTSVRSEVIDDVLERVRRPRQPATSALSSSPRSS</sequence>